<dbReference type="InterPro" id="IPR001611">
    <property type="entry name" value="Leu-rich_rpt"/>
</dbReference>
<dbReference type="PANTHER" id="PTHR24366">
    <property type="entry name" value="IG(IMMUNOGLOBULIN) AND LRR(LEUCINE RICH REPEAT) DOMAINS"/>
    <property type="match status" value="1"/>
</dbReference>
<keyword evidence="4" id="KW-1133">Transmembrane helix</keyword>
<evidence type="ECO:0000256" key="4">
    <source>
        <dbReference type="SAM" id="Phobius"/>
    </source>
</evidence>
<dbReference type="SMART" id="SM00060">
    <property type="entry name" value="FN3"/>
    <property type="match status" value="1"/>
</dbReference>
<dbReference type="AlphaFoldDB" id="A0A8C5T275"/>
<dbReference type="InterPro" id="IPR003961">
    <property type="entry name" value="FN3_dom"/>
</dbReference>
<dbReference type="Ensembl" id="ENSMCST00000000629.1">
    <property type="protein sequence ID" value="ENSMCSP00000000612.1"/>
    <property type="gene ID" value="ENSMCSG00000000461.1"/>
</dbReference>
<proteinExistence type="predicted"/>
<dbReference type="Pfam" id="PF13855">
    <property type="entry name" value="LRR_8"/>
    <property type="match status" value="2"/>
</dbReference>
<reference evidence="7" key="1">
    <citation type="submission" date="2025-08" db="UniProtKB">
        <authorList>
            <consortium name="Ensembl"/>
        </authorList>
    </citation>
    <scope>IDENTIFICATION</scope>
</reference>
<dbReference type="OrthoDB" id="676979at2759"/>
<sequence>AKLDIMQQDNLMLLPLLILSLMTGTIAYGPVSRAASRDVTTFFQLAQEDTWENVNLNSMSCEDRKNRTWITLQLTNNSLTAFPICLPETLETLDLSNNLLEELNGTEIANLPRLRVLLLRHNHLWSVRWGSKALSSLLKLDLSFNKLSFLPSCHSSALPNLRWLSLAGNPLIEIQPLAFSCYHQLQVLNLSATLLGQDDSRGISESAFAISTGPNEAMNTPGNSINVLDLSGTFLDKIQPGWARDLPNLRSLYLTKMPRLRSLDSDFFKSLPGLRELHCQHSHSLGFVQTEMFDSAPYLSYLSFENCNLSSFNPWNTNSSGGITINLYGNPLLCNCQLSWLLSKPKKIVLQKARETFCTSQEDSGRLSTSISLLELNNKCQSESNVTLPNSNTASPDYDAFNFTSYDANAVVTDSALLTSDALTSSLIQRDVVSTAASNSAQTKDSYTSSLNYFNGATGVLHTTDHHIHSFATHAREGAPQTSPPQLSYTRSSAQSEPAPTTSSPHYVDDYDYNEQPPKETSVQLAPIACDYNPCRHLQKPCSELQNVSQCLCPGMSSEDEIPDPPRLREVIEITDSSAQIRWCAPYSVVHTYELMLHAQDNEDRQFVMDNIYPTARQYTLYNLLPYTTYQICVTASNRAGSSQTTGQEIPGNSCTRFKTKPSYKYVFAALSAASGLFLITTIILSVCLCKACKKPQSEQYGTHLVSYKNPAFDYPLKLQTTN</sequence>
<protein>
    <submittedName>
        <fullName evidence="7">Leucine rich repeat neuronal 4</fullName>
    </submittedName>
</protein>
<dbReference type="Gene3D" id="3.80.10.10">
    <property type="entry name" value="Ribonuclease Inhibitor"/>
    <property type="match status" value="2"/>
</dbReference>
<dbReference type="PROSITE" id="PS51450">
    <property type="entry name" value="LRR"/>
    <property type="match status" value="2"/>
</dbReference>
<dbReference type="Pfam" id="PF00041">
    <property type="entry name" value="fn3"/>
    <property type="match status" value="1"/>
</dbReference>
<dbReference type="InterPro" id="IPR013783">
    <property type="entry name" value="Ig-like_fold"/>
</dbReference>
<dbReference type="SUPFAM" id="SSF49265">
    <property type="entry name" value="Fibronectin type III"/>
    <property type="match status" value="1"/>
</dbReference>
<keyword evidence="2" id="KW-0677">Repeat</keyword>
<feature type="compositionally biased region" description="Polar residues" evidence="3">
    <location>
        <begin position="480"/>
        <end position="505"/>
    </location>
</feature>
<evidence type="ECO:0000259" key="6">
    <source>
        <dbReference type="PROSITE" id="PS50853"/>
    </source>
</evidence>
<organism evidence="7 8">
    <name type="scientific">Malurus cyaneus samueli</name>
    <dbReference type="NCBI Taxonomy" id="2593467"/>
    <lineage>
        <taxon>Eukaryota</taxon>
        <taxon>Metazoa</taxon>
        <taxon>Chordata</taxon>
        <taxon>Craniata</taxon>
        <taxon>Vertebrata</taxon>
        <taxon>Euteleostomi</taxon>
        <taxon>Archelosauria</taxon>
        <taxon>Archosauria</taxon>
        <taxon>Dinosauria</taxon>
        <taxon>Saurischia</taxon>
        <taxon>Theropoda</taxon>
        <taxon>Coelurosauria</taxon>
        <taxon>Aves</taxon>
        <taxon>Neognathae</taxon>
        <taxon>Neoaves</taxon>
        <taxon>Telluraves</taxon>
        <taxon>Australaves</taxon>
        <taxon>Passeriformes</taxon>
        <taxon>Meliphagoidea</taxon>
        <taxon>Maluridae</taxon>
        <taxon>Malurus</taxon>
    </lineage>
</organism>
<feature type="transmembrane region" description="Helical" evidence="4">
    <location>
        <begin position="666"/>
        <end position="690"/>
    </location>
</feature>
<dbReference type="CDD" id="cd00063">
    <property type="entry name" value="FN3"/>
    <property type="match status" value="1"/>
</dbReference>
<evidence type="ECO:0000256" key="5">
    <source>
        <dbReference type="SAM" id="SignalP"/>
    </source>
</evidence>
<keyword evidence="8" id="KW-1185">Reference proteome</keyword>
<evidence type="ECO:0000313" key="7">
    <source>
        <dbReference type="Ensembl" id="ENSMCSP00000000612.1"/>
    </source>
</evidence>
<evidence type="ECO:0000256" key="1">
    <source>
        <dbReference type="ARBA" id="ARBA00022614"/>
    </source>
</evidence>
<keyword evidence="4" id="KW-0812">Transmembrane</keyword>
<feature type="signal peptide" evidence="5">
    <location>
        <begin position="1"/>
        <end position="27"/>
    </location>
</feature>
<feature type="chain" id="PRO_5034903562" evidence="5">
    <location>
        <begin position="28"/>
        <end position="723"/>
    </location>
</feature>
<keyword evidence="1" id="KW-0433">Leucine-rich repeat</keyword>
<dbReference type="InterPro" id="IPR032675">
    <property type="entry name" value="LRR_dom_sf"/>
</dbReference>
<dbReference type="SUPFAM" id="SSF52058">
    <property type="entry name" value="L domain-like"/>
    <property type="match status" value="1"/>
</dbReference>
<feature type="domain" description="Fibronectin type-III" evidence="6">
    <location>
        <begin position="565"/>
        <end position="663"/>
    </location>
</feature>
<keyword evidence="4" id="KW-0472">Membrane</keyword>
<feature type="region of interest" description="Disordered" evidence="3">
    <location>
        <begin position="474"/>
        <end position="507"/>
    </location>
</feature>
<accession>A0A8C5T275</accession>
<keyword evidence="5" id="KW-0732">Signal</keyword>
<evidence type="ECO:0000256" key="3">
    <source>
        <dbReference type="SAM" id="MobiDB-lite"/>
    </source>
</evidence>
<dbReference type="Proteomes" id="UP000694560">
    <property type="component" value="Unplaced"/>
</dbReference>
<reference evidence="7" key="2">
    <citation type="submission" date="2025-09" db="UniProtKB">
        <authorList>
            <consortium name="Ensembl"/>
        </authorList>
    </citation>
    <scope>IDENTIFICATION</scope>
</reference>
<name>A0A8C5T275_9PASS</name>
<dbReference type="PROSITE" id="PS50853">
    <property type="entry name" value="FN3"/>
    <property type="match status" value="1"/>
</dbReference>
<dbReference type="PANTHER" id="PTHR24366:SF171">
    <property type="entry name" value="LEUCINE RICH REPEAT NEURONAL 4"/>
    <property type="match status" value="1"/>
</dbReference>
<dbReference type="PRINTS" id="PR00019">
    <property type="entry name" value="LEURICHRPT"/>
</dbReference>
<dbReference type="InterPro" id="IPR003591">
    <property type="entry name" value="Leu-rich_rpt_typical-subtyp"/>
</dbReference>
<dbReference type="SMART" id="SM00369">
    <property type="entry name" value="LRR_TYP"/>
    <property type="match status" value="5"/>
</dbReference>
<dbReference type="Gene3D" id="2.60.40.10">
    <property type="entry name" value="Immunoglobulins"/>
    <property type="match status" value="1"/>
</dbReference>
<evidence type="ECO:0000256" key="2">
    <source>
        <dbReference type="ARBA" id="ARBA00022737"/>
    </source>
</evidence>
<evidence type="ECO:0000313" key="8">
    <source>
        <dbReference type="Proteomes" id="UP000694560"/>
    </source>
</evidence>
<dbReference type="InterPro" id="IPR036116">
    <property type="entry name" value="FN3_sf"/>
</dbReference>